<dbReference type="InterPro" id="IPR004437">
    <property type="entry name" value="ParB/RepB/Spo0J"/>
</dbReference>
<comment type="caution">
    <text evidence="5">The sequence shown here is derived from an EMBL/GenBank/DDBJ whole genome shotgun (WGS) entry which is preliminary data.</text>
</comment>
<evidence type="ECO:0000256" key="2">
    <source>
        <dbReference type="ARBA" id="ARBA00023125"/>
    </source>
</evidence>
<dbReference type="FunFam" id="3.90.1530.30:FF:000001">
    <property type="entry name" value="Chromosome partitioning protein ParB"/>
    <property type="match status" value="1"/>
</dbReference>
<dbReference type="SUPFAM" id="SSF110849">
    <property type="entry name" value="ParB/Sulfiredoxin"/>
    <property type="match status" value="1"/>
</dbReference>
<comment type="similarity">
    <text evidence="1">Belongs to the ParB family.</text>
</comment>
<evidence type="ECO:0000259" key="4">
    <source>
        <dbReference type="SMART" id="SM00470"/>
    </source>
</evidence>
<dbReference type="GO" id="GO:0005694">
    <property type="term" value="C:chromosome"/>
    <property type="evidence" value="ECO:0007669"/>
    <property type="project" value="TreeGrafter"/>
</dbReference>
<dbReference type="Proteomes" id="UP000216984">
    <property type="component" value="Unassembled WGS sequence"/>
</dbReference>
<dbReference type="AlphaFoldDB" id="A0A7Z1DU94"/>
<name>A0A7Z1DU94_9GAMM</name>
<dbReference type="SMART" id="SM00470">
    <property type="entry name" value="ParB"/>
    <property type="match status" value="1"/>
</dbReference>
<evidence type="ECO:0000256" key="3">
    <source>
        <dbReference type="SAM" id="MobiDB-lite"/>
    </source>
</evidence>
<dbReference type="GO" id="GO:0003677">
    <property type="term" value="F:DNA binding"/>
    <property type="evidence" value="ECO:0007669"/>
    <property type="project" value="UniProtKB-KW"/>
</dbReference>
<dbReference type="InterPro" id="IPR003115">
    <property type="entry name" value="ParB_N"/>
</dbReference>
<keyword evidence="2" id="KW-0238">DNA-binding</keyword>
<dbReference type="PANTHER" id="PTHR33375">
    <property type="entry name" value="CHROMOSOME-PARTITIONING PROTEIN PARB-RELATED"/>
    <property type="match status" value="1"/>
</dbReference>
<evidence type="ECO:0000313" key="6">
    <source>
        <dbReference type="Proteomes" id="UP000216984"/>
    </source>
</evidence>
<dbReference type="PANTHER" id="PTHR33375:SF1">
    <property type="entry name" value="CHROMOSOME-PARTITIONING PROTEIN PARB-RELATED"/>
    <property type="match status" value="1"/>
</dbReference>
<dbReference type="NCBIfam" id="TIGR00180">
    <property type="entry name" value="parB_part"/>
    <property type="match status" value="1"/>
</dbReference>
<evidence type="ECO:0000256" key="1">
    <source>
        <dbReference type="ARBA" id="ARBA00006295"/>
    </source>
</evidence>
<reference evidence="5 6" key="1">
    <citation type="submission" date="2017-06" db="EMBL/GenBank/DDBJ databases">
        <title>Draft genome sequence of the halophilic bacterium Marinobacter vinifirmus FB1.</title>
        <authorList>
            <person name="Stepanov V.G."/>
            <person name="Roberts D.J."/>
            <person name="Fox G.E."/>
        </authorList>
    </citation>
    <scope>NUCLEOTIDE SEQUENCE [LARGE SCALE GENOMIC DNA]</scope>
    <source>
        <strain evidence="5 6">FB1</strain>
    </source>
</reference>
<dbReference type="Pfam" id="PF02195">
    <property type="entry name" value="ParB_N"/>
    <property type="match status" value="1"/>
</dbReference>
<dbReference type="GO" id="GO:0007059">
    <property type="term" value="P:chromosome segregation"/>
    <property type="evidence" value="ECO:0007669"/>
    <property type="project" value="TreeGrafter"/>
</dbReference>
<gene>
    <name evidence="5" type="ORF">B9Q17_00115</name>
</gene>
<feature type="region of interest" description="Disordered" evidence="3">
    <location>
        <begin position="1"/>
        <end position="24"/>
    </location>
</feature>
<feature type="region of interest" description="Disordered" evidence="3">
    <location>
        <begin position="207"/>
        <end position="234"/>
    </location>
</feature>
<sequence>MEKLQQLKLSDLVPDPNQPRKDFDPEKLEELASSIAAVGVIQPIRVRRNPDGQPAYMIIAGERRWQASKKAGKETIPAVIVEDEEALTDDAIYAHQLTENLHRQDLNPVEKAEFINGRIEYLKSQGVTNAIEQAAQELGVTPSWVSKNTAILKYEPEIRALAREGKLRDYTLLKKISGLRSDKKQQAIDLIERGEFNAKEFFARKRYDKKPKQEDPTDESVSQAKSDPDAKQKPAALRILFTPDELVKLIDKTGYSSMLDRHDPDWRVANPAIMKSYAEKFKDWVVETE</sequence>
<evidence type="ECO:0000313" key="5">
    <source>
        <dbReference type="EMBL" id="OZC34940.1"/>
    </source>
</evidence>
<proteinExistence type="inferred from homology"/>
<feature type="domain" description="ParB-like N-terminal" evidence="4">
    <location>
        <begin position="5"/>
        <end position="101"/>
    </location>
</feature>
<dbReference type="Gene3D" id="3.90.1530.30">
    <property type="match status" value="1"/>
</dbReference>
<dbReference type="CDD" id="cd16393">
    <property type="entry name" value="SPO0J_N"/>
    <property type="match status" value="1"/>
</dbReference>
<accession>A0A7Z1DU94</accession>
<keyword evidence="6" id="KW-1185">Reference proteome</keyword>
<dbReference type="Gene3D" id="1.10.10.2830">
    <property type="match status" value="1"/>
</dbReference>
<dbReference type="RefSeq" id="WP_094625891.1">
    <property type="nucleotide sequence ID" value="NZ_NEFY01000019.1"/>
</dbReference>
<protein>
    <recommendedName>
        <fullName evidence="4">ParB-like N-terminal domain-containing protein</fullName>
    </recommendedName>
</protein>
<organism evidence="5 6">
    <name type="scientific">Marinobacter vinifirmus</name>
    <dbReference type="NCBI Taxonomy" id="355591"/>
    <lineage>
        <taxon>Bacteria</taxon>
        <taxon>Pseudomonadati</taxon>
        <taxon>Pseudomonadota</taxon>
        <taxon>Gammaproteobacteria</taxon>
        <taxon>Pseudomonadales</taxon>
        <taxon>Marinobacteraceae</taxon>
        <taxon>Marinobacter</taxon>
    </lineage>
</organism>
<dbReference type="EMBL" id="NEFY01000019">
    <property type="protein sequence ID" value="OZC34940.1"/>
    <property type="molecule type" value="Genomic_DNA"/>
</dbReference>
<dbReference type="InterPro" id="IPR036086">
    <property type="entry name" value="ParB/Sulfiredoxin_sf"/>
</dbReference>
<dbReference type="InterPro" id="IPR050336">
    <property type="entry name" value="Chromosome_partition/occlusion"/>
</dbReference>
<dbReference type="SUPFAM" id="SSF109709">
    <property type="entry name" value="KorB DNA-binding domain-like"/>
    <property type="match status" value="1"/>
</dbReference>